<keyword evidence="3" id="KW-1185">Reference proteome</keyword>
<reference evidence="2" key="2">
    <citation type="submission" date="2022-10" db="EMBL/GenBank/DDBJ databases">
        <authorList>
            <consortium name="ENA_rothamsted_submissions"/>
            <consortium name="culmorum"/>
            <person name="King R."/>
        </authorList>
    </citation>
    <scope>NUCLEOTIDE SEQUENCE</scope>
</reference>
<feature type="compositionally biased region" description="Basic residues" evidence="1">
    <location>
        <begin position="203"/>
        <end position="215"/>
    </location>
</feature>
<proteinExistence type="predicted"/>
<dbReference type="AlphaFoldDB" id="A0A9P0J8K8"/>
<sequence length="255" mass="28583">MLLRTHSHSDRPPSPSLPIVVRTASSNTIGTSCRVVVVRRTREIRTTAGRSNASATELATTTRRAPQDRRENALHSMTYRPAPSVLFLLSSSRPVYRRRVVPSEVFGSVGGSKPPADATPRPVRNTPIPRKLAGHHATPPRAAISAVFGRGPAVVLGVPPSDPAAVRRLHRPHPWATSRLPPAARLHRPHPWATSRPPPAARLHLHRRRTARSRRPRWLRVRRRASDRLPRVFPLPKPSVDRPRRFLPLGRFQCW</sequence>
<gene>
    <name evidence="2" type="ORF">APHIGO_LOCUS7011</name>
</gene>
<feature type="region of interest" description="Disordered" evidence="1">
    <location>
        <begin position="47"/>
        <end position="70"/>
    </location>
</feature>
<feature type="compositionally biased region" description="Polar residues" evidence="1">
    <location>
        <begin position="48"/>
        <end position="64"/>
    </location>
</feature>
<protein>
    <submittedName>
        <fullName evidence="2">Uncharacterized protein</fullName>
    </submittedName>
</protein>
<feature type="region of interest" description="Disordered" evidence="1">
    <location>
        <begin position="176"/>
        <end position="215"/>
    </location>
</feature>
<evidence type="ECO:0000313" key="2">
    <source>
        <dbReference type="EMBL" id="CAH1726052.1"/>
    </source>
</evidence>
<evidence type="ECO:0000313" key="3">
    <source>
        <dbReference type="Proteomes" id="UP001154329"/>
    </source>
</evidence>
<dbReference type="Proteomes" id="UP001154329">
    <property type="component" value="Chromosome 2"/>
</dbReference>
<feature type="region of interest" description="Disordered" evidence="1">
    <location>
        <begin position="107"/>
        <end position="138"/>
    </location>
</feature>
<accession>A0A9P0J8K8</accession>
<name>A0A9P0J8K8_APHGO</name>
<evidence type="ECO:0000256" key="1">
    <source>
        <dbReference type="SAM" id="MobiDB-lite"/>
    </source>
</evidence>
<organism evidence="2 3">
    <name type="scientific">Aphis gossypii</name>
    <name type="common">Cotton aphid</name>
    <dbReference type="NCBI Taxonomy" id="80765"/>
    <lineage>
        <taxon>Eukaryota</taxon>
        <taxon>Metazoa</taxon>
        <taxon>Ecdysozoa</taxon>
        <taxon>Arthropoda</taxon>
        <taxon>Hexapoda</taxon>
        <taxon>Insecta</taxon>
        <taxon>Pterygota</taxon>
        <taxon>Neoptera</taxon>
        <taxon>Paraneoptera</taxon>
        <taxon>Hemiptera</taxon>
        <taxon>Sternorrhyncha</taxon>
        <taxon>Aphidomorpha</taxon>
        <taxon>Aphidoidea</taxon>
        <taxon>Aphididae</taxon>
        <taxon>Aphidini</taxon>
        <taxon>Aphis</taxon>
        <taxon>Aphis</taxon>
    </lineage>
</organism>
<dbReference type="PROSITE" id="PS51257">
    <property type="entry name" value="PROKAR_LIPOPROTEIN"/>
    <property type="match status" value="1"/>
</dbReference>
<reference evidence="2" key="1">
    <citation type="submission" date="2022-02" db="EMBL/GenBank/DDBJ databases">
        <authorList>
            <person name="King R."/>
        </authorList>
    </citation>
    <scope>NUCLEOTIDE SEQUENCE</scope>
</reference>
<dbReference type="EMBL" id="OU899035">
    <property type="protein sequence ID" value="CAH1726052.1"/>
    <property type="molecule type" value="Genomic_DNA"/>
</dbReference>